<name>A0ABT2BDU1_9BURK</name>
<protein>
    <recommendedName>
        <fullName evidence="3">DUF4935 domain-containing protein</fullName>
    </recommendedName>
</protein>
<reference evidence="1 2" key="1">
    <citation type="submission" date="2022-08" db="EMBL/GenBank/DDBJ databases">
        <title>Reclassification of Massilia species as members of the genera Telluria, Duganella, Pseudoduganella, Mokoshia gen. nov. and Zemynaea gen. nov. using orthogonal and non-orthogonal genome-based approaches.</title>
        <authorList>
            <person name="Bowman J.P."/>
        </authorList>
    </citation>
    <scope>NUCLEOTIDE SEQUENCE [LARGE SCALE GENOMIC DNA]</scope>
    <source>
        <strain evidence="1 2">JCM 31607</strain>
    </source>
</reference>
<sequence length="209" mass="23110">MIVLAETNFVFELSFSRDKFASCLDLLTLAERKEIELLLPAYSLVEPYETMIRRQKARVRAHDMIRTEIAEIGRSEQFKEPASQLGQLTGLLIQAGEVEQQELAKVITKLLEVTTLIDLNAAILQQAAAYRDELGLSPQDSVVFASVMAALALRGGPACFITKNSKDFATPDIAEALERYDCKLLSDFADGHSYVVHRLSSDHPPASAP</sequence>
<organism evidence="1 2">
    <name type="scientific">Massilia solisilvae</name>
    <dbReference type="NCBI Taxonomy" id="1811225"/>
    <lineage>
        <taxon>Bacteria</taxon>
        <taxon>Pseudomonadati</taxon>
        <taxon>Pseudomonadota</taxon>
        <taxon>Betaproteobacteria</taxon>
        <taxon>Burkholderiales</taxon>
        <taxon>Oxalobacteraceae</taxon>
        <taxon>Telluria group</taxon>
        <taxon>Massilia</taxon>
    </lineage>
</organism>
<dbReference type="Proteomes" id="UP001205861">
    <property type="component" value="Unassembled WGS sequence"/>
</dbReference>
<accession>A0ABT2BDU1</accession>
<comment type="caution">
    <text evidence="1">The sequence shown here is derived from an EMBL/GenBank/DDBJ whole genome shotgun (WGS) entry which is preliminary data.</text>
</comment>
<keyword evidence="2" id="KW-1185">Reference proteome</keyword>
<evidence type="ECO:0000313" key="2">
    <source>
        <dbReference type="Proteomes" id="UP001205861"/>
    </source>
</evidence>
<evidence type="ECO:0000313" key="1">
    <source>
        <dbReference type="EMBL" id="MCS0606685.1"/>
    </source>
</evidence>
<proteinExistence type="predicted"/>
<dbReference type="EMBL" id="JANUGV010000001">
    <property type="protein sequence ID" value="MCS0606685.1"/>
    <property type="molecule type" value="Genomic_DNA"/>
</dbReference>
<evidence type="ECO:0008006" key="3">
    <source>
        <dbReference type="Google" id="ProtNLM"/>
    </source>
</evidence>
<dbReference type="RefSeq" id="WP_258854490.1">
    <property type="nucleotide sequence ID" value="NZ_JANUGV010000001.1"/>
</dbReference>
<gene>
    <name evidence="1" type="ORF">NX773_00715</name>
</gene>